<evidence type="ECO:0000259" key="1">
    <source>
        <dbReference type="PROSITE" id="PS50172"/>
    </source>
</evidence>
<keyword evidence="3" id="KW-1185">Reference proteome</keyword>
<dbReference type="SUPFAM" id="SSF52113">
    <property type="entry name" value="BRCT domain"/>
    <property type="match status" value="1"/>
</dbReference>
<feature type="domain" description="BRCT" evidence="1">
    <location>
        <begin position="17"/>
        <end position="40"/>
    </location>
</feature>
<proteinExistence type="predicted"/>
<dbReference type="InterPro" id="IPR036420">
    <property type="entry name" value="BRCT_dom_sf"/>
</dbReference>
<dbReference type="Gene3D" id="3.40.50.10190">
    <property type="entry name" value="BRCT domain"/>
    <property type="match status" value="1"/>
</dbReference>
<reference evidence="2 3" key="2">
    <citation type="submission" date="2018-11" db="EMBL/GenBank/DDBJ databases">
        <authorList>
            <consortium name="Pathogen Informatics"/>
        </authorList>
    </citation>
    <scope>NUCLEOTIDE SEQUENCE [LARGE SCALE GENOMIC DNA]</scope>
</reference>
<protein>
    <submittedName>
        <fullName evidence="4">BRCT domain-containing protein</fullName>
    </submittedName>
</protein>
<organism evidence="4">
    <name type="scientific">Gongylonema pulchrum</name>
    <dbReference type="NCBI Taxonomy" id="637853"/>
    <lineage>
        <taxon>Eukaryota</taxon>
        <taxon>Metazoa</taxon>
        <taxon>Ecdysozoa</taxon>
        <taxon>Nematoda</taxon>
        <taxon>Chromadorea</taxon>
        <taxon>Rhabditida</taxon>
        <taxon>Spirurina</taxon>
        <taxon>Spiruromorpha</taxon>
        <taxon>Spiruroidea</taxon>
        <taxon>Gongylonematidae</taxon>
        <taxon>Gongylonema</taxon>
    </lineage>
</organism>
<evidence type="ECO:0000313" key="4">
    <source>
        <dbReference type="WBParaSite" id="GPUH_0000254701-mRNA-1"/>
    </source>
</evidence>
<evidence type="ECO:0000313" key="3">
    <source>
        <dbReference type="Proteomes" id="UP000271098"/>
    </source>
</evidence>
<dbReference type="Proteomes" id="UP000271098">
    <property type="component" value="Unassembled WGS sequence"/>
</dbReference>
<dbReference type="InterPro" id="IPR001357">
    <property type="entry name" value="BRCT_dom"/>
</dbReference>
<dbReference type="PROSITE" id="PS50172">
    <property type="entry name" value="BRCT"/>
    <property type="match status" value="1"/>
</dbReference>
<name>A0A183D1F1_9BILA</name>
<dbReference type="OrthoDB" id="47330at2759"/>
<accession>A0A183D1F1</accession>
<dbReference type="EMBL" id="UYRT01003893">
    <property type="protein sequence ID" value="VDK34865.1"/>
    <property type="molecule type" value="Genomic_DNA"/>
</dbReference>
<reference evidence="4" key="1">
    <citation type="submission" date="2016-06" db="UniProtKB">
        <authorList>
            <consortium name="WormBaseParasite"/>
        </authorList>
    </citation>
    <scope>IDENTIFICATION</scope>
</reference>
<gene>
    <name evidence="2" type="ORF">GPUH_LOCUS2542</name>
</gene>
<sequence>MNCEVEILEAMLRGQYVLSSEWLNTCLKTSAIVDEEKYEINVINRDGQLVAKGSCAAARKNRAKMVSKLL</sequence>
<dbReference type="WBParaSite" id="GPUH_0000254701-mRNA-1">
    <property type="protein sequence ID" value="GPUH_0000254701-mRNA-1"/>
    <property type="gene ID" value="GPUH_0000254701"/>
</dbReference>
<evidence type="ECO:0000313" key="2">
    <source>
        <dbReference type="EMBL" id="VDK34865.1"/>
    </source>
</evidence>
<dbReference type="AlphaFoldDB" id="A0A183D1F1"/>